<dbReference type="EMBL" id="JBICBT010001214">
    <property type="protein sequence ID" value="KAL3078106.1"/>
    <property type="molecule type" value="Genomic_DNA"/>
</dbReference>
<name>A0ABD2IG55_9BILA</name>
<dbReference type="InterPro" id="IPR036415">
    <property type="entry name" value="Lamin_tail_dom_sf"/>
</dbReference>
<feature type="coiled-coil region" evidence="2">
    <location>
        <begin position="145"/>
        <end position="189"/>
    </location>
</feature>
<keyword evidence="4" id="KW-1185">Reference proteome</keyword>
<dbReference type="AlphaFoldDB" id="A0ABD2IG55"/>
<protein>
    <submittedName>
        <fullName evidence="3">Uncharacterized protein</fullName>
    </submittedName>
</protein>
<accession>A0ABD2IG55</accession>
<comment type="caution">
    <text evidence="3">The sequence shown here is derived from an EMBL/GenBank/DDBJ whole genome shotgun (WGS) entry which is preliminary data.</text>
</comment>
<dbReference type="Gene3D" id="1.20.5.170">
    <property type="match status" value="1"/>
</dbReference>
<proteinExistence type="predicted"/>
<evidence type="ECO:0000313" key="3">
    <source>
        <dbReference type="EMBL" id="KAL3078106.1"/>
    </source>
</evidence>
<organism evidence="3 4">
    <name type="scientific">Heterodera trifolii</name>
    <dbReference type="NCBI Taxonomy" id="157864"/>
    <lineage>
        <taxon>Eukaryota</taxon>
        <taxon>Metazoa</taxon>
        <taxon>Ecdysozoa</taxon>
        <taxon>Nematoda</taxon>
        <taxon>Chromadorea</taxon>
        <taxon>Rhabditida</taxon>
        <taxon>Tylenchina</taxon>
        <taxon>Tylenchomorpha</taxon>
        <taxon>Tylenchoidea</taxon>
        <taxon>Heteroderidae</taxon>
        <taxon>Heteroderinae</taxon>
        <taxon>Heterodera</taxon>
    </lineage>
</organism>
<dbReference type="SUPFAM" id="SSF64593">
    <property type="entry name" value="Intermediate filament protein, coiled coil region"/>
    <property type="match status" value="1"/>
</dbReference>
<dbReference type="InterPro" id="IPR018039">
    <property type="entry name" value="IF_conserved"/>
</dbReference>
<reference evidence="3 4" key="1">
    <citation type="submission" date="2024-10" db="EMBL/GenBank/DDBJ databases">
        <authorList>
            <person name="Kim D."/>
        </authorList>
    </citation>
    <scope>NUCLEOTIDE SEQUENCE [LARGE SCALE GENOMIC DNA]</scope>
    <source>
        <strain evidence="3">BH-2024</strain>
    </source>
</reference>
<evidence type="ECO:0000256" key="1">
    <source>
        <dbReference type="ARBA" id="ARBA00023054"/>
    </source>
</evidence>
<dbReference type="PANTHER" id="PTHR45721:SF12">
    <property type="entry name" value="INTERMEDIATE FILAMENT PROTEIN IFA-1"/>
    <property type="match status" value="1"/>
</dbReference>
<dbReference type="PANTHER" id="PTHR45721">
    <property type="entry name" value="LAMIN DM0-RELATED"/>
    <property type="match status" value="1"/>
</dbReference>
<sequence>MFSIPNSKHTRLRMLPTGRRCGALFLTFPMRASFMPILNVVLEDVPIEIASESAQGTCGRCMKRVLIATTPLLGLASISEEERRGAIYISGGGDGMSPFWAQIRPSRDREKKELNDLNKGGAALTMSPFLKFMLGTNRPVTELLRSIMLNKNSLLEKQIQELNAKDAQIRKMRDECQALMVELQMLLDAEIAIYRKMLEGEGDGPGLKQLVAQVVLTTGINEVADTETMRVVKGETSSRQSYPRSAKGNVSILETSPVGKYVVLENTHRCSVRWPV</sequence>
<keyword evidence="1 2" id="KW-0175">Coiled coil</keyword>
<gene>
    <name evidence="3" type="ORF">niasHT_036989</name>
</gene>
<dbReference type="PROSITE" id="PS00226">
    <property type="entry name" value="IF_ROD_1"/>
    <property type="match status" value="1"/>
</dbReference>
<dbReference type="Gene3D" id="2.60.40.1260">
    <property type="entry name" value="Lamin Tail domain"/>
    <property type="match status" value="1"/>
</dbReference>
<dbReference type="SUPFAM" id="SSF74853">
    <property type="entry name" value="Lamin A/C globular tail domain"/>
    <property type="match status" value="1"/>
</dbReference>
<evidence type="ECO:0000313" key="4">
    <source>
        <dbReference type="Proteomes" id="UP001620626"/>
    </source>
</evidence>
<dbReference type="Proteomes" id="UP001620626">
    <property type="component" value="Unassembled WGS sequence"/>
</dbReference>
<evidence type="ECO:0000256" key="2">
    <source>
        <dbReference type="SAM" id="Coils"/>
    </source>
</evidence>